<dbReference type="PANTHER" id="PTHR19338">
    <property type="entry name" value="TRANSLOCASE OF INNER MITOCHONDRIAL MEMBRANE 13 HOMOLOG"/>
    <property type="match status" value="1"/>
</dbReference>
<feature type="region of interest" description="Disordered" evidence="6">
    <location>
        <begin position="135"/>
        <end position="158"/>
    </location>
</feature>
<proteinExistence type="inferred from homology"/>
<feature type="region of interest" description="Disordered" evidence="6">
    <location>
        <begin position="255"/>
        <end position="288"/>
    </location>
</feature>
<dbReference type="Gene3D" id="3.40.50.300">
    <property type="entry name" value="P-loop containing nucleotide triphosphate hydrolases"/>
    <property type="match status" value="1"/>
</dbReference>
<evidence type="ECO:0000259" key="7">
    <source>
        <dbReference type="Pfam" id="PF00931"/>
    </source>
</evidence>
<dbReference type="InterPro" id="IPR027417">
    <property type="entry name" value="P-loop_NTPase"/>
</dbReference>
<evidence type="ECO:0000256" key="4">
    <source>
        <dbReference type="ARBA" id="ARBA00022741"/>
    </source>
</evidence>
<keyword evidence="4" id="KW-0547">Nucleotide-binding</keyword>
<evidence type="ECO:0000313" key="9">
    <source>
        <dbReference type="EnsemblPlants" id="TraesCS1B02G012600.1.cds1"/>
    </source>
</evidence>
<evidence type="ECO:0000256" key="1">
    <source>
        <dbReference type="ARBA" id="ARBA00008894"/>
    </source>
</evidence>
<evidence type="ECO:0000256" key="3">
    <source>
        <dbReference type="ARBA" id="ARBA00022737"/>
    </source>
</evidence>
<dbReference type="RefSeq" id="XP_044361555.1">
    <property type="nucleotide sequence ID" value="XM_044505620.1"/>
</dbReference>
<accession>A0A3B5YQ11</accession>
<evidence type="ECO:0000256" key="2">
    <source>
        <dbReference type="ARBA" id="ARBA00022614"/>
    </source>
</evidence>
<dbReference type="SMR" id="A0A3B5YQ11"/>
<dbReference type="Gene3D" id="1.20.5.4130">
    <property type="match status" value="1"/>
</dbReference>
<keyword evidence="2" id="KW-0433">Leucine-rich repeat</keyword>
<reference evidence="9" key="2">
    <citation type="submission" date="2018-10" db="UniProtKB">
        <authorList>
            <consortium name="EnsemblPlants"/>
        </authorList>
    </citation>
    <scope>IDENTIFICATION</scope>
</reference>
<dbReference type="SUPFAM" id="SSF52540">
    <property type="entry name" value="P-loop containing nucleoside triphosphate hydrolases"/>
    <property type="match status" value="1"/>
</dbReference>
<dbReference type="Pfam" id="PF00931">
    <property type="entry name" value="NB-ARC"/>
    <property type="match status" value="1"/>
</dbReference>
<dbReference type="GO" id="GO:0006952">
    <property type="term" value="P:defense response"/>
    <property type="evidence" value="ECO:0007669"/>
    <property type="project" value="UniProtKB-KW"/>
</dbReference>
<keyword evidence="10" id="KW-1185">Reference proteome</keyword>
<dbReference type="OrthoDB" id="689154at2759"/>
<dbReference type="Pfam" id="PF18052">
    <property type="entry name" value="Rx_N"/>
    <property type="match status" value="1"/>
</dbReference>
<organism evidence="9">
    <name type="scientific">Triticum aestivum</name>
    <name type="common">Wheat</name>
    <dbReference type="NCBI Taxonomy" id="4565"/>
    <lineage>
        <taxon>Eukaryota</taxon>
        <taxon>Viridiplantae</taxon>
        <taxon>Streptophyta</taxon>
        <taxon>Embryophyta</taxon>
        <taxon>Tracheophyta</taxon>
        <taxon>Spermatophyta</taxon>
        <taxon>Magnoliopsida</taxon>
        <taxon>Liliopsida</taxon>
        <taxon>Poales</taxon>
        <taxon>Poaceae</taxon>
        <taxon>BOP clade</taxon>
        <taxon>Pooideae</taxon>
        <taxon>Triticodae</taxon>
        <taxon>Triticeae</taxon>
        <taxon>Triticinae</taxon>
        <taxon>Triticum</taxon>
    </lineage>
</organism>
<dbReference type="GO" id="GO:0043531">
    <property type="term" value="F:ADP binding"/>
    <property type="evidence" value="ECO:0007669"/>
    <property type="project" value="InterPro"/>
</dbReference>
<dbReference type="AlphaFoldDB" id="A0A3B5YQ11"/>
<keyword evidence="3" id="KW-0677">Repeat</keyword>
<protein>
    <recommendedName>
        <fullName evidence="11">Rx N-terminal domain-containing protein</fullName>
    </recommendedName>
</protein>
<evidence type="ECO:0000259" key="8">
    <source>
        <dbReference type="Pfam" id="PF18052"/>
    </source>
</evidence>
<reference evidence="9" key="1">
    <citation type="submission" date="2018-08" db="EMBL/GenBank/DDBJ databases">
        <authorList>
            <person name="Rossello M."/>
        </authorList>
    </citation>
    <scope>NUCLEOTIDE SEQUENCE [LARGE SCALE GENOMIC DNA]</scope>
    <source>
        <strain evidence="9">cv. Chinese Spring</strain>
    </source>
</reference>
<gene>
    <name evidence="9" type="primary">LOC123083639</name>
</gene>
<feature type="domain" description="Disease resistance N-terminal" evidence="8">
    <location>
        <begin position="12"/>
        <end position="91"/>
    </location>
</feature>
<dbReference type="GeneID" id="123083639"/>
<evidence type="ECO:0008006" key="11">
    <source>
        <dbReference type="Google" id="ProtNLM"/>
    </source>
</evidence>
<dbReference type="InterPro" id="IPR041118">
    <property type="entry name" value="Rx_N"/>
</dbReference>
<name>A0A3B5YQ11_WHEAT</name>
<dbReference type="Proteomes" id="UP000019116">
    <property type="component" value="Chromosome 1B"/>
</dbReference>
<dbReference type="CDD" id="cd14798">
    <property type="entry name" value="RX-CC_like"/>
    <property type="match status" value="1"/>
</dbReference>
<evidence type="ECO:0000256" key="5">
    <source>
        <dbReference type="ARBA" id="ARBA00022821"/>
    </source>
</evidence>
<dbReference type="InterPro" id="IPR002182">
    <property type="entry name" value="NB-ARC"/>
</dbReference>
<evidence type="ECO:0000256" key="6">
    <source>
        <dbReference type="SAM" id="MobiDB-lite"/>
    </source>
</evidence>
<dbReference type="Gramene" id="TraesCS1B02G012600.1">
    <property type="protein sequence ID" value="TraesCS1B02G012600.1.cds1"/>
    <property type="gene ID" value="TraesCS1B02G012600"/>
</dbReference>
<evidence type="ECO:0000313" key="10">
    <source>
        <dbReference type="Proteomes" id="UP000019116"/>
    </source>
</evidence>
<dbReference type="PANTHER" id="PTHR19338:SF57">
    <property type="entry name" value="DISEASE RESISTANCE PROTEIN RPM1"/>
    <property type="match status" value="1"/>
</dbReference>
<feature type="domain" description="NB-ARC" evidence="7">
    <location>
        <begin position="183"/>
        <end position="269"/>
    </location>
</feature>
<dbReference type="EnsemblPlants" id="TraesCS1B02G012600.1">
    <property type="protein sequence ID" value="TraesCS1B02G012600.1.cds1"/>
    <property type="gene ID" value="TraesCS1B02G012600"/>
</dbReference>
<keyword evidence="5" id="KW-0611">Plant defense</keyword>
<comment type="similarity">
    <text evidence="1">Belongs to the disease resistance NB-LRR family.</text>
</comment>
<sequence>MELAVGASEATIKSLLIKLGGLLAEEYALIRGVRGDIQFINDELASMQAFLSNLSRSGTDGHDDQTEDWMKQVRDVSYDIEDCVDDFAHGLRPDPRGGGLWSMIRRTLYEIQTYFPRRNIAAQIVHLKQRAQHVGERRGRYGVPDPIPGRKKSSSGGATGYLAAEHQETTRRLVGIKEPVGVEEDMEDLKKWILSDENKQQLGVLSIVGFGGVGKTTIAMALYRKYGDQFQRRAMVTVSQNSDSEAVLRDILSQVKPQDSSEEQRGQHSAGAVSEKTNQAALFRRTLS</sequence>
<dbReference type="InterPro" id="IPR038005">
    <property type="entry name" value="RX-like_CC"/>
</dbReference>
<dbReference type="Gramene" id="TraesCS1B03G0024500.1">
    <property type="protein sequence ID" value="TraesCS1B03G0024500.1.CDS1"/>
    <property type="gene ID" value="TraesCS1B03G0024500"/>
</dbReference>